<comment type="caution">
    <text evidence="1">The sequence shown here is derived from an EMBL/GenBank/DDBJ whole genome shotgun (WGS) entry which is preliminary data.</text>
</comment>
<organism evidence="1 2">
    <name type="scientific">Pleurodeles waltl</name>
    <name type="common">Iberian ribbed newt</name>
    <dbReference type="NCBI Taxonomy" id="8319"/>
    <lineage>
        <taxon>Eukaryota</taxon>
        <taxon>Metazoa</taxon>
        <taxon>Chordata</taxon>
        <taxon>Craniata</taxon>
        <taxon>Vertebrata</taxon>
        <taxon>Euteleostomi</taxon>
        <taxon>Amphibia</taxon>
        <taxon>Batrachia</taxon>
        <taxon>Caudata</taxon>
        <taxon>Salamandroidea</taxon>
        <taxon>Salamandridae</taxon>
        <taxon>Pleurodelinae</taxon>
        <taxon>Pleurodeles</taxon>
    </lineage>
</organism>
<name>A0AAV7KSG6_PLEWA</name>
<reference evidence="1" key="1">
    <citation type="journal article" date="2022" name="bioRxiv">
        <title>Sequencing and chromosome-scale assembly of the giantPleurodeles waltlgenome.</title>
        <authorList>
            <person name="Brown T."/>
            <person name="Elewa A."/>
            <person name="Iarovenko S."/>
            <person name="Subramanian E."/>
            <person name="Araus A.J."/>
            <person name="Petzold A."/>
            <person name="Susuki M."/>
            <person name="Suzuki K.-i.T."/>
            <person name="Hayashi T."/>
            <person name="Toyoda A."/>
            <person name="Oliveira C."/>
            <person name="Osipova E."/>
            <person name="Leigh N.D."/>
            <person name="Simon A."/>
            <person name="Yun M.H."/>
        </authorList>
    </citation>
    <scope>NUCLEOTIDE SEQUENCE</scope>
    <source>
        <strain evidence="1">20211129_DDA</strain>
        <tissue evidence="1">Liver</tissue>
    </source>
</reference>
<evidence type="ECO:0000313" key="1">
    <source>
        <dbReference type="EMBL" id="KAJ1081444.1"/>
    </source>
</evidence>
<sequence>MHRPRMREVDTVSCSARAWLMLLKRTEVREPFTPLMPVRDVGRSPSGDGQLHEFLSVSNIDTQGSCSIDSLLLRGLQIDKVYCIVYDVQSHTLFSCVC</sequence>
<evidence type="ECO:0000313" key="2">
    <source>
        <dbReference type="Proteomes" id="UP001066276"/>
    </source>
</evidence>
<dbReference type="AlphaFoldDB" id="A0AAV7KSG6"/>
<accession>A0AAV7KSG6</accession>
<protein>
    <submittedName>
        <fullName evidence="1">Uncharacterized protein</fullName>
    </submittedName>
</protein>
<proteinExistence type="predicted"/>
<gene>
    <name evidence="1" type="ORF">NDU88_001626</name>
</gene>
<keyword evidence="2" id="KW-1185">Reference proteome</keyword>
<dbReference type="EMBL" id="JANPWB010000016">
    <property type="protein sequence ID" value="KAJ1081444.1"/>
    <property type="molecule type" value="Genomic_DNA"/>
</dbReference>
<dbReference type="Proteomes" id="UP001066276">
    <property type="component" value="Chromosome 12"/>
</dbReference>